<evidence type="ECO:0000256" key="5">
    <source>
        <dbReference type="SAM" id="Phobius"/>
    </source>
</evidence>
<dbReference type="RefSeq" id="XP_018639381.1">
    <property type="nucleotide sequence ID" value="XM_018788009.1"/>
</dbReference>
<dbReference type="VEuPathDB" id="PlasmoDB:PGABG01_1430500"/>
<evidence type="ECO:0000256" key="4">
    <source>
        <dbReference type="PIRSR" id="PIRSR600407-2"/>
    </source>
</evidence>
<feature type="binding site" evidence="4">
    <location>
        <begin position="248"/>
        <end position="252"/>
    </location>
    <ligand>
        <name>ATP</name>
        <dbReference type="ChEBI" id="CHEBI:30616"/>
    </ligand>
</feature>
<keyword evidence="4" id="KW-0067">ATP-binding</keyword>
<dbReference type="GO" id="GO:0005524">
    <property type="term" value="F:ATP binding"/>
    <property type="evidence" value="ECO:0007669"/>
    <property type="project" value="UniProtKB-KW"/>
</dbReference>
<sequence length="855" mass="102292">MENMIGRPLIEKRKKETHISIRKDNILKDIEGGEKKKEKKINEILFLCLICLLVIIWLIYICSKKDIFLSYLENEKEYGIIIDAGSNGTRIHLFEWKRKEYKVINKNEENNLTKVKEIFNANIKKSISTISYNEIKDILIYLINKVIDHLIEKKIYIYNKKKWKSYPFYFEATGGMRNLKQEERNLRMKYIKNILSNDNYNPFNFLNEYARILSGEEEGIYGWLAVNNLLNSIFSKPNNTYGAIDLGGSSTQITFYPIDDNILENYNSLLLNNKLIRLYSHSFIGYGWIDSLFRVNIYLCLGIIKKLSARNIKKISQHEDYYNNYINDYFYKNLPNYNSFFFSSNIKINNNNKENNNHHNNDHINDNVKKQNYTYNYYKQKYIYTNPKKVYYIKDNINNSNKSYQNIWDILLQEIIKYIHYSQKNYPIGGYSTDTYDYTYNIYDDQPYDIENFIKTIKDFKRNSKEDTIMVVQNPCLPYPYEMKIILPTYNLITSQFVIPKNVNGNKIGKIYDIKNNDNNYNHKDNINDMYELNSNEGYDNFISNGFLRLNIINNNMSLMDNIYEDFKNKGYLNNVLKKINDNKMNDNLKNDMIKYLFEKIINEKIKELYINISVKIMGSNNFKQCLECTKKLFYEQPCFLSSCSFNGIYQPNLENNQFVLHGQFKKVITYLGFKKYLQLNKMKKHIHKICNMNLYELTKNNMSNKILDNQITTFCWKSIWSYSLLFYGFKFNENSKLLIINDDINISYDSPGTSHTWKQYCNRVENKEQNNYLHDQVYYNNEYNLNNKIDNISWTHGSMIYQINTFQEHVISRKFKLYNEVLFALFLIIFIILIILGGYIFKFKEILKNKYRFL</sequence>
<dbReference type="PANTHER" id="PTHR11782">
    <property type="entry name" value="ADENOSINE/GUANOSINE DIPHOSPHATASE"/>
    <property type="match status" value="1"/>
</dbReference>
<dbReference type="Gene3D" id="3.30.420.40">
    <property type="match status" value="1"/>
</dbReference>
<name>A0A151LAB6_9APIC</name>
<evidence type="ECO:0000256" key="1">
    <source>
        <dbReference type="ARBA" id="ARBA00009283"/>
    </source>
</evidence>
<accession>A0A151LAB6</accession>
<evidence type="ECO:0000256" key="2">
    <source>
        <dbReference type="ARBA" id="ARBA00022801"/>
    </source>
</evidence>
<reference evidence="6 7" key="1">
    <citation type="journal article" date="2016" name="Nat. Commun.">
        <title>Genomes of cryptic chimpanzee Plasmodium species reveal key evolutionary events leading to human malaria.</title>
        <authorList>
            <person name="Sundararaman S.A."/>
            <person name="Plenderleith L.J."/>
            <person name="Liu W."/>
            <person name="Loy D.E."/>
            <person name="Learn G.H."/>
            <person name="Li Y."/>
            <person name="Shaw K.S."/>
            <person name="Ayouba A."/>
            <person name="Peeters M."/>
            <person name="Speede S."/>
            <person name="Shaw G.M."/>
            <person name="Bushman F.D."/>
            <person name="Brisson D."/>
            <person name="Rayner J.C."/>
            <person name="Sharp P.M."/>
            <person name="Hahn B.H."/>
        </authorList>
    </citation>
    <scope>NUCLEOTIDE SEQUENCE [LARGE SCALE GENOMIC DNA]</scope>
    <source>
        <strain evidence="6 7">SY75</strain>
    </source>
</reference>
<protein>
    <submittedName>
        <fullName evidence="6">Putative apyrase</fullName>
    </submittedName>
</protein>
<dbReference type="AlphaFoldDB" id="A0A151LAB6"/>
<dbReference type="Pfam" id="PF01150">
    <property type="entry name" value="GDA1_CD39"/>
    <property type="match status" value="2"/>
</dbReference>
<dbReference type="VEuPathDB" id="PlasmoDB:PGSY75_1431800"/>
<dbReference type="GO" id="GO:0009134">
    <property type="term" value="P:nucleoside diphosphate catabolic process"/>
    <property type="evidence" value="ECO:0007669"/>
    <property type="project" value="TreeGrafter"/>
</dbReference>
<comment type="caution">
    <text evidence="6">The sequence shown here is derived from an EMBL/GenBank/DDBJ whole genome shotgun (WGS) entry which is preliminary data.</text>
</comment>
<dbReference type="GeneID" id="29778609"/>
<dbReference type="Gene3D" id="3.30.420.150">
    <property type="entry name" value="Exopolyphosphatase. Domain 2"/>
    <property type="match status" value="2"/>
</dbReference>
<dbReference type="GO" id="GO:0017110">
    <property type="term" value="F:nucleoside diphosphate phosphatase activity"/>
    <property type="evidence" value="ECO:0007669"/>
    <property type="project" value="TreeGrafter"/>
</dbReference>
<dbReference type="Proteomes" id="UP000076004">
    <property type="component" value="Unassembled WGS sequence"/>
</dbReference>
<dbReference type="EMBL" id="LVLB01000015">
    <property type="protein sequence ID" value="KYN95915.1"/>
    <property type="molecule type" value="Genomic_DNA"/>
</dbReference>
<keyword evidence="5" id="KW-0472">Membrane</keyword>
<keyword evidence="5" id="KW-0812">Transmembrane</keyword>
<gene>
    <name evidence="6" type="ORF">PGSY75_1431800</name>
</gene>
<keyword evidence="4" id="KW-0547">Nucleotide-binding</keyword>
<organism evidence="6 7">
    <name type="scientific">Plasmodium gaboni</name>
    <dbReference type="NCBI Taxonomy" id="647221"/>
    <lineage>
        <taxon>Eukaryota</taxon>
        <taxon>Sar</taxon>
        <taxon>Alveolata</taxon>
        <taxon>Apicomplexa</taxon>
        <taxon>Aconoidasida</taxon>
        <taxon>Haemosporida</taxon>
        <taxon>Plasmodiidae</taxon>
        <taxon>Plasmodium</taxon>
        <taxon>Plasmodium (Laverania)</taxon>
    </lineage>
</organism>
<evidence type="ECO:0000313" key="6">
    <source>
        <dbReference type="EMBL" id="KYN95915.1"/>
    </source>
</evidence>
<dbReference type="InterPro" id="IPR000407">
    <property type="entry name" value="GDA1_CD39_NTPase"/>
</dbReference>
<comment type="similarity">
    <text evidence="1">Belongs to the GDA1/CD39 NTPase family.</text>
</comment>
<dbReference type="KEGG" id="pgab:PGSY75_1431800"/>
<keyword evidence="5" id="KW-1133">Transmembrane helix</keyword>
<evidence type="ECO:0000256" key="3">
    <source>
        <dbReference type="PIRSR" id="PIRSR600407-1"/>
    </source>
</evidence>
<evidence type="ECO:0000313" key="7">
    <source>
        <dbReference type="Proteomes" id="UP000076004"/>
    </source>
</evidence>
<feature type="active site" description="Proton acceptor" evidence="3">
    <location>
        <position position="218"/>
    </location>
</feature>
<feature type="transmembrane region" description="Helical" evidence="5">
    <location>
        <begin position="822"/>
        <end position="842"/>
    </location>
</feature>
<feature type="transmembrane region" description="Helical" evidence="5">
    <location>
        <begin position="44"/>
        <end position="61"/>
    </location>
</feature>
<keyword evidence="2" id="KW-0378">Hydrolase</keyword>
<dbReference type="GO" id="GO:0016020">
    <property type="term" value="C:membrane"/>
    <property type="evidence" value="ECO:0007669"/>
    <property type="project" value="TreeGrafter"/>
</dbReference>
<dbReference type="CDD" id="cd24003">
    <property type="entry name" value="ASKHA_NBD_GDA1_CD39_NTPase"/>
    <property type="match status" value="1"/>
</dbReference>
<dbReference type="PANTHER" id="PTHR11782:SF83">
    <property type="entry name" value="GUANOSINE-DIPHOSPHATASE"/>
    <property type="match status" value="1"/>
</dbReference>
<proteinExistence type="inferred from homology"/>